<reference evidence="10 11" key="1">
    <citation type="submission" date="2020-10" db="EMBL/GenBank/DDBJ databases">
        <title>The Coptis chinensis genome and diversification of protoberbering-type alkaloids.</title>
        <authorList>
            <person name="Wang B."/>
            <person name="Shu S."/>
            <person name="Song C."/>
            <person name="Liu Y."/>
        </authorList>
    </citation>
    <scope>NUCLEOTIDE SEQUENCE [LARGE SCALE GENOMIC DNA]</scope>
    <source>
        <strain evidence="10">HL-2020</strain>
        <tissue evidence="10">Leaf</tissue>
    </source>
</reference>
<dbReference type="GO" id="GO:0016020">
    <property type="term" value="C:membrane"/>
    <property type="evidence" value="ECO:0007669"/>
    <property type="project" value="TreeGrafter"/>
</dbReference>
<proteinExistence type="inferred from homology"/>
<feature type="short sequence motif" description="GXSXG" evidence="6">
    <location>
        <begin position="605"/>
        <end position="609"/>
    </location>
</feature>
<evidence type="ECO:0000256" key="2">
    <source>
        <dbReference type="ARBA" id="ARBA00022737"/>
    </source>
</evidence>
<dbReference type="SUPFAM" id="SSF52151">
    <property type="entry name" value="FabD/lysophospholipase-like"/>
    <property type="match status" value="1"/>
</dbReference>
<evidence type="ECO:0000259" key="9">
    <source>
        <dbReference type="PROSITE" id="PS51635"/>
    </source>
</evidence>
<dbReference type="Pfam" id="PF01734">
    <property type="entry name" value="Patatin"/>
    <property type="match status" value="1"/>
</dbReference>
<dbReference type="EMBL" id="JADFTS010000004">
    <property type="protein sequence ID" value="KAF9609049.1"/>
    <property type="molecule type" value="Genomic_DNA"/>
</dbReference>
<protein>
    <recommendedName>
        <fullName evidence="7">Patatin</fullName>
        <ecNumber evidence="7">3.1.1.-</ecNumber>
    </recommendedName>
</protein>
<dbReference type="Pfam" id="PF00514">
    <property type="entry name" value="Arm"/>
    <property type="match status" value="1"/>
</dbReference>
<evidence type="ECO:0000256" key="8">
    <source>
        <dbReference type="SAM" id="MobiDB-lite"/>
    </source>
</evidence>
<comment type="domain">
    <text evidence="7">The nitrogen atoms of the two glycine residues in the GGXR motif define the oxyanion hole, and stabilize the oxyanion that forms during the nucleophilic attack by the catalytic serine during substrate cleavage.</text>
</comment>
<dbReference type="Gene3D" id="1.25.10.10">
    <property type="entry name" value="Leucine-rich Repeat Variant"/>
    <property type="match status" value="1"/>
</dbReference>
<dbReference type="InterPro" id="IPR016035">
    <property type="entry name" value="Acyl_Trfase/lysoPLipase"/>
</dbReference>
<evidence type="ECO:0000256" key="6">
    <source>
        <dbReference type="PROSITE-ProRule" id="PRU01161"/>
    </source>
</evidence>
<keyword evidence="11" id="KW-1185">Reference proteome</keyword>
<dbReference type="PROSITE" id="PS51635">
    <property type="entry name" value="PNPLA"/>
    <property type="match status" value="1"/>
</dbReference>
<dbReference type="SMART" id="SM00369">
    <property type="entry name" value="LRR_TYP"/>
    <property type="match status" value="3"/>
</dbReference>
<sequence>MSWGLGWKRSTEIFHLTLLYGDDENIEDGLRFSTSSSSSDDVTSINNNELGFRIELDWSAGDDEDQVALRLQSQLMVALPPLEDSVIINLINNNKDNVDVDERQVCVDMKVRKRREPLRVVQMFKTNLSGQQSDGIGVLIRLIRSNAAAAVGVGSGDNRFFGFAEHWKTVTVLSLCGCSLSVLPVELTQLPLVEKLYLENNKLSVLPPELGELKNLKVLRVDYNFLVSVPVELRQCVGLVELSLEHNKLVRPLLDFRAMSELCVLRLFGNPLEFLPEILPLHKLRHLSLANIRIEADDNLKSVNVQIETENTSYFIASRHNLSSFFSLIFRFSSCHHPLLASALAKIMQDHGNRAFVGKDENAVRQLISMISSGNRHVVEQACSALSSLAADVAVAMQLIKSDIMQPIESVLKSLVPEEVISVLQVVVNLAFASDSVAQKMLTKDVLRSLKVLCAHKNTEASYYNNVMISRVDSLIFVLTLIYVMLEFIYHQVQRLALLSVGNLAFSLENRRVLVTSESLRELLLHLMVAPESRVNKAAARALAILGENESLRRALKGKPVAKQGLRILSMDGGGMKGLATVQMLKQIEDGTGKRIHEMFDLICGTSTGGMLAVALGVKQMTLDQCEEIYKKLGKLVFAEPVFKDNEAATWREKLDQLYKSSSQSFRVVVHGSKHSADQFEKLLKEMCADEDGDLLIESAVKSIPKVFVVSTLVSLMPAQPFVFRNYQYPIGTIETPMGTTEIPSTNWGLGTGAVGQARFKRSACIGSCKHHIWQAIRASSAAPYYLDDFSDDVNRWQDGAIVANNPTIFAIREAQLLWPDTRIDCLVSIGCGSVRTKDILVCPSALTVILMKVDTHCRIPIGMILMKTHFVEAEIDERFGMELDETDPAIWMKLEAATQDYIESNCEAFKNLCERLLLPYQNEEKWSEKLKSQHFPKTKLSSMVLNENSPSLGWRRMVLLVEASHSPDLGRAGHHARSLESFCTSIGIKLSLMNRMSGFSKAVPATTFPSPFTSPMFSGSFPSSPLLYSPEVGQQRINRIDLVPPLSLDGFQTGKVPGSPPSPSGSRNLSVPVQSLLEKLQNAPQVGVVHLALQNDAVGSVLSWQNDVFVVAEPGELADRFLRSVKFSLLSTTRGHNRKETSALAKVLTVADLVAYRPYFQVGGIVHRYIGRQTQVKKLRKGQIPFVLNVYGSFTFQVGAWRDRIIICTGTYGPCPSLVKAFLDSGAKTVISPSIEPPEMQLTTFHGSGEFKDLETGRFEIGDEDADDEEVEPSSPVSDWEDSDLEKGGEHSYGWVDEEEELSKFVSHLYDALFREGARVDVALQHALHLHPKLRYSCHLPNIP</sequence>
<feature type="region of interest" description="Disordered" evidence="8">
    <location>
        <begin position="1264"/>
        <end position="1292"/>
    </location>
</feature>
<dbReference type="GO" id="GO:0016042">
    <property type="term" value="P:lipid catabolic process"/>
    <property type="evidence" value="ECO:0007669"/>
    <property type="project" value="UniProtKB-UniRule"/>
</dbReference>
<dbReference type="InterPro" id="IPR032675">
    <property type="entry name" value="LRR_dom_sf"/>
</dbReference>
<dbReference type="InterPro" id="IPR003591">
    <property type="entry name" value="Leu-rich_rpt_typical-subtyp"/>
</dbReference>
<dbReference type="OrthoDB" id="630895at2759"/>
<feature type="domain" description="PNPLA" evidence="9">
    <location>
        <begin position="569"/>
        <end position="812"/>
    </location>
</feature>
<dbReference type="CDD" id="cd07211">
    <property type="entry name" value="Pat_PNPLA8"/>
    <property type="match status" value="1"/>
</dbReference>
<feature type="active site" description="Proton acceptor" evidence="6">
    <location>
        <position position="799"/>
    </location>
</feature>
<dbReference type="InterPro" id="IPR001611">
    <property type="entry name" value="Leu-rich_rpt"/>
</dbReference>
<evidence type="ECO:0000256" key="7">
    <source>
        <dbReference type="RuleBase" id="RU361262"/>
    </source>
</evidence>
<keyword evidence="3 6" id="KW-0378">Hydrolase</keyword>
<dbReference type="InterPro" id="IPR011989">
    <property type="entry name" value="ARM-like"/>
</dbReference>
<gene>
    <name evidence="10" type="ORF">IFM89_012489</name>
</gene>
<comment type="caution">
    <text evidence="10">The sequence shown here is derived from an EMBL/GenBank/DDBJ whole genome shotgun (WGS) entry which is preliminary data.</text>
</comment>
<dbReference type="EC" id="3.1.1.-" evidence="7"/>
<dbReference type="PANTHER" id="PTHR24185:SF1">
    <property type="entry name" value="CALCIUM-INDEPENDENT PHOSPHOLIPASE A2-GAMMA"/>
    <property type="match status" value="1"/>
</dbReference>
<dbReference type="InterPro" id="IPR000225">
    <property type="entry name" value="Armadillo"/>
</dbReference>
<feature type="compositionally biased region" description="Acidic residues" evidence="8">
    <location>
        <begin position="1264"/>
        <end position="1273"/>
    </location>
</feature>
<feature type="active site" description="Nucleophile" evidence="6">
    <location>
        <position position="607"/>
    </location>
</feature>
<dbReference type="InterPro" id="IPR002641">
    <property type="entry name" value="PNPLA_dom"/>
</dbReference>
<dbReference type="GO" id="GO:0006631">
    <property type="term" value="P:fatty acid metabolic process"/>
    <property type="evidence" value="ECO:0007669"/>
    <property type="project" value="TreeGrafter"/>
</dbReference>
<evidence type="ECO:0000313" key="11">
    <source>
        <dbReference type="Proteomes" id="UP000631114"/>
    </source>
</evidence>
<dbReference type="Proteomes" id="UP000631114">
    <property type="component" value="Unassembled WGS sequence"/>
</dbReference>
<dbReference type="Gene3D" id="3.80.10.10">
    <property type="entry name" value="Ribonuclease Inhibitor"/>
    <property type="match status" value="1"/>
</dbReference>
<accession>A0A835I1Y1</accession>
<organism evidence="10 11">
    <name type="scientific">Coptis chinensis</name>
    <dbReference type="NCBI Taxonomy" id="261450"/>
    <lineage>
        <taxon>Eukaryota</taxon>
        <taxon>Viridiplantae</taxon>
        <taxon>Streptophyta</taxon>
        <taxon>Embryophyta</taxon>
        <taxon>Tracheophyta</taxon>
        <taxon>Spermatophyta</taxon>
        <taxon>Magnoliopsida</taxon>
        <taxon>Ranunculales</taxon>
        <taxon>Ranunculaceae</taxon>
        <taxon>Coptidoideae</taxon>
        <taxon>Coptis</taxon>
    </lineage>
</organism>
<dbReference type="SUPFAM" id="SSF48371">
    <property type="entry name" value="ARM repeat"/>
    <property type="match status" value="1"/>
</dbReference>
<comment type="function">
    <text evidence="7">Lipolytic acyl hydrolase (LAH).</text>
</comment>
<dbReference type="Pfam" id="PF13855">
    <property type="entry name" value="LRR_8"/>
    <property type="match status" value="1"/>
</dbReference>
<keyword evidence="5 6" id="KW-0443">Lipid metabolism</keyword>
<feature type="short sequence motif" description="GXGXXG" evidence="6">
    <location>
        <begin position="573"/>
        <end position="578"/>
    </location>
</feature>
<dbReference type="InterPro" id="IPR016024">
    <property type="entry name" value="ARM-type_fold"/>
</dbReference>
<evidence type="ECO:0000256" key="5">
    <source>
        <dbReference type="ARBA" id="ARBA00023098"/>
    </source>
</evidence>
<keyword evidence="1" id="KW-0433">Leucine-rich repeat</keyword>
<evidence type="ECO:0000256" key="1">
    <source>
        <dbReference type="ARBA" id="ARBA00022614"/>
    </source>
</evidence>
<keyword evidence="4 6" id="KW-0442">Lipid degradation</keyword>
<dbReference type="GO" id="GO:0004620">
    <property type="term" value="F:phospholipase activity"/>
    <property type="evidence" value="ECO:0007669"/>
    <property type="project" value="InterPro"/>
</dbReference>
<evidence type="ECO:0000313" key="10">
    <source>
        <dbReference type="EMBL" id="KAF9609049.1"/>
    </source>
</evidence>
<feature type="short sequence motif" description="DGA/G" evidence="6">
    <location>
        <begin position="799"/>
        <end position="801"/>
    </location>
</feature>
<name>A0A835I1Y1_9MAGN</name>
<keyword evidence="2" id="KW-0677">Repeat</keyword>
<evidence type="ECO:0000256" key="4">
    <source>
        <dbReference type="ARBA" id="ARBA00022963"/>
    </source>
</evidence>
<dbReference type="PANTHER" id="PTHR24185">
    <property type="entry name" value="CALCIUM-INDEPENDENT PHOSPHOLIPASE A2-GAMMA"/>
    <property type="match status" value="1"/>
</dbReference>
<evidence type="ECO:0000256" key="3">
    <source>
        <dbReference type="ARBA" id="ARBA00022801"/>
    </source>
</evidence>
<comment type="similarity">
    <text evidence="7">Belongs to the patatin family.</text>
</comment>
<dbReference type="Gene3D" id="3.40.1090.10">
    <property type="entry name" value="Cytosolic phospholipase A2 catalytic domain"/>
    <property type="match status" value="1"/>
</dbReference>
<dbReference type="InterPro" id="IPR045217">
    <property type="entry name" value="PNPLA8-like"/>
</dbReference>
<dbReference type="SUPFAM" id="SSF52058">
    <property type="entry name" value="L domain-like"/>
    <property type="match status" value="1"/>
</dbReference>